<evidence type="ECO:0000256" key="1">
    <source>
        <dbReference type="SAM" id="Phobius"/>
    </source>
</evidence>
<dbReference type="Proteomes" id="UP000188533">
    <property type="component" value="Unassembled WGS sequence"/>
</dbReference>
<feature type="transmembrane region" description="Helical" evidence="1">
    <location>
        <begin position="100"/>
        <end position="122"/>
    </location>
</feature>
<evidence type="ECO:0000313" key="2">
    <source>
        <dbReference type="EMBL" id="GAW07873.1"/>
    </source>
</evidence>
<keyword evidence="1" id="KW-0812">Transmembrane</keyword>
<keyword evidence="1" id="KW-1133">Transmembrane helix</keyword>
<comment type="caution">
    <text evidence="2">The sequence shown here is derived from an EMBL/GenBank/DDBJ whole genome shotgun (WGS) entry which is preliminary data.</text>
</comment>
<keyword evidence="1" id="KW-0472">Membrane</keyword>
<organism evidence="2 3">
    <name type="scientific">Lentinula edodes</name>
    <name type="common">Shiitake mushroom</name>
    <name type="synonym">Lentinus edodes</name>
    <dbReference type="NCBI Taxonomy" id="5353"/>
    <lineage>
        <taxon>Eukaryota</taxon>
        <taxon>Fungi</taxon>
        <taxon>Dikarya</taxon>
        <taxon>Basidiomycota</taxon>
        <taxon>Agaricomycotina</taxon>
        <taxon>Agaricomycetes</taxon>
        <taxon>Agaricomycetidae</taxon>
        <taxon>Agaricales</taxon>
        <taxon>Marasmiineae</taxon>
        <taxon>Omphalotaceae</taxon>
        <taxon>Lentinula</taxon>
    </lineage>
</organism>
<keyword evidence="3" id="KW-1185">Reference proteome</keyword>
<dbReference type="EMBL" id="BDGU01000515">
    <property type="protein sequence ID" value="GAW07873.1"/>
    <property type="molecule type" value="Genomic_DNA"/>
</dbReference>
<gene>
    <name evidence="2" type="ORF">LENED_009895</name>
</gene>
<reference evidence="2 3" key="2">
    <citation type="submission" date="2017-02" db="EMBL/GenBank/DDBJ databases">
        <title>A genome survey and senescence transcriptome analysis in Lentinula edodes.</title>
        <authorList>
            <person name="Sakamoto Y."/>
            <person name="Nakade K."/>
            <person name="Sato S."/>
            <person name="Yoshida Y."/>
            <person name="Miyazaki K."/>
            <person name="Natsume S."/>
            <person name="Konno N."/>
        </authorList>
    </citation>
    <scope>NUCLEOTIDE SEQUENCE [LARGE SCALE GENOMIC DNA]</scope>
    <source>
        <strain evidence="2 3">NBRC 111202</strain>
    </source>
</reference>
<evidence type="ECO:0000313" key="3">
    <source>
        <dbReference type="Proteomes" id="UP000188533"/>
    </source>
</evidence>
<protein>
    <submittedName>
        <fullName evidence="2">Uncharacterized protein</fullName>
    </submittedName>
</protein>
<reference evidence="2 3" key="1">
    <citation type="submission" date="2016-08" db="EMBL/GenBank/DDBJ databases">
        <authorList>
            <consortium name="Lentinula edodes genome sequencing consortium"/>
            <person name="Sakamoto Y."/>
            <person name="Nakade K."/>
            <person name="Sato S."/>
            <person name="Yoshida Y."/>
            <person name="Miyazaki K."/>
            <person name="Natsume S."/>
            <person name="Konno N."/>
        </authorList>
    </citation>
    <scope>NUCLEOTIDE SEQUENCE [LARGE SCALE GENOMIC DNA]</scope>
    <source>
        <strain evidence="2 3">NBRC 111202</strain>
    </source>
</reference>
<sequence>MLFHVRRKGRLHWACFKNLHEHLQVPRIHCIPICILAPGSVLLRVGSQANSYIDAFLLFSFSRSTVCEIFTSTSSTILVTYTLSNPKTHSMIFSIPFRSWCLLSIFLSTLFVAPVLASPLALQSTTTTITSGSDRQLEARDENMYKSIPVIIRRRIGEVTVQPTKSGNPKEDWEIYFGYFIPGFVGYLDWQSDPHASNWPWVISRTSAGLDRRTKPTFFVDFGTKDQMASFIGHLKKPDFLFQGRFGFIDAVRKELLKYLSEHGLPVPSIPEHLVSVLEKMLEEEEKVEHTEIAKEVAKYKQSYVEQWDEKQAQAQNRPV</sequence>
<name>A0A1Q3EKY6_LENED</name>
<accession>A0A1Q3EKY6</accession>
<proteinExistence type="predicted"/>
<dbReference type="AlphaFoldDB" id="A0A1Q3EKY6"/>